<protein>
    <submittedName>
        <fullName evidence="9">Chromatin assembly factor 1 subunit B</fullName>
    </submittedName>
</protein>
<organism evidence="9 10">
    <name type="scientific">Eumeta variegata</name>
    <name type="common">Bagworm moth</name>
    <name type="synonym">Eumeta japonica</name>
    <dbReference type="NCBI Taxonomy" id="151549"/>
    <lineage>
        <taxon>Eukaryota</taxon>
        <taxon>Metazoa</taxon>
        <taxon>Ecdysozoa</taxon>
        <taxon>Arthropoda</taxon>
        <taxon>Hexapoda</taxon>
        <taxon>Insecta</taxon>
        <taxon>Pterygota</taxon>
        <taxon>Neoptera</taxon>
        <taxon>Endopterygota</taxon>
        <taxon>Lepidoptera</taxon>
        <taxon>Glossata</taxon>
        <taxon>Ditrysia</taxon>
        <taxon>Tineoidea</taxon>
        <taxon>Psychidae</taxon>
        <taxon>Oiketicinae</taxon>
        <taxon>Eumeta</taxon>
    </lineage>
</organism>
<evidence type="ECO:0000259" key="8">
    <source>
        <dbReference type="Pfam" id="PF24105"/>
    </source>
</evidence>
<dbReference type="GO" id="GO:0006334">
    <property type="term" value="P:nucleosome assembly"/>
    <property type="evidence" value="ECO:0007669"/>
    <property type="project" value="TreeGrafter"/>
</dbReference>
<gene>
    <name evidence="9" type="primary">CHAF1B</name>
    <name evidence="9" type="ORF">EVAR_73747_1</name>
</gene>
<evidence type="ECO:0000256" key="3">
    <source>
        <dbReference type="ARBA" id="ARBA00022737"/>
    </source>
</evidence>
<evidence type="ECO:0000256" key="4">
    <source>
        <dbReference type="ARBA" id="ARBA00022763"/>
    </source>
</evidence>
<keyword evidence="2" id="KW-0853">WD repeat</keyword>
<evidence type="ECO:0000256" key="5">
    <source>
        <dbReference type="ARBA" id="ARBA00022853"/>
    </source>
</evidence>
<accession>A0A4C1SAH0</accession>
<dbReference type="GO" id="GO:0005634">
    <property type="term" value="C:nucleus"/>
    <property type="evidence" value="ECO:0007669"/>
    <property type="project" value="UniProtKB-SubCell"/>
</dbReference>
<dbReference type="Pfam" id="PF24105">
    <property type="entry name" value="Beta-prop_CAF1B_HIR1"/>
    <property type="match status" value="1"/>
</dbReference>
<name>A0A4C1SAH0_EUMVA</name>
<feature type="domain" description="CAF1B/HIR1 beta-propeller" evidence="8">
    <location>
        <begin position="1"/>
        <end position="95"/>
    </location>
</feature>
<dbReference type="Proteomes" id="UP000299102">
    <property type="component" value="Unassembled WGS sequence"/>
</dbReference>
<dbReference type="InterPro" id="IPR036322">
    <property type="entry name" value="WD40_repeat_dom_sf"/>
</dbReference>
<dbReference type="OrthoDB" id="71227at2759"/>
<evidence type="ECO:0000256" key="7">
    <source>
        <dbReference type="ARBA" id="ARBA00023242"/>
    </source>
</evidence>
<sequence>MKCKIPEISWHNRDPVLSVDIQPKSNACNYYRLASGGTDAHVLIWYMKLTSSGEYGDIELDLAADLTRHQRAVNVVKWSQMRTLASGDDESVVLFGSKSQIVNH</sequence>
<dbReference type="InterPro" id="IPR045145">
    <property type="entry name" value="PTHR15271"/>
</dbReference>
<dbReference type="GO" id="GO:0033186">
    <property type="term" value="C:CAF-1 complex"/>
    <property type="evidence" value="ECO:0007669"/>
    <property type="project" value="TreeGrafter"/>
</dbReference>
<keyword evidence="3" id="KW-0677">Repeat</keyword>
<evidence type="ECO:0000256" key="6">
    <source>
        <dbReference type="ARBA" id="ARBA00023204"/>
    </source>
</evidence>
<dbReference type="InterPro" id="IPR055410">
    <property type="entry name" value="Beta-prop_CAF1B_HIR1"/>
</dbReference>
<keyword evidence="4" id="KW-0227">DNA damage</keyword>
<keyword evidence="7" id="KW-0539">Nucleus</keyword>
<dbReference type="PANTHER" id="PTHR15271:SF4">
    <property type="entry name" value="CHROMATIN ASSEMBLY FACTOR 1 SUBUNIT B"/>
    <property type="match status" value="1"/>
</dbReference>
<evidence type="ECO:0000313" key="9">
    <source>
        <dbReference type="EMBL" id="GBO99093.1"/>
    </source>
</evidence>
<evidence type="ECO:0000256" key="2">
    <source>
        <dbReference type="ARBA" id="ARBA00022574"/>
    </source>
</evidence>
<keyword evidence="5" id="KW-0156">Chromatin regulator</keyword>
<reference evidence="9 10" key="1">
    <citation type="journal article" date="2019" name="Commun. Biol.">
        <title>The bagworm genome reveals a unique fibroin gene that provides high tensile strength.</title>
        <authorList>
            <person name="Kono N."/>
            <person name="Nakamura H."/>
            <person name="Ohtoshi R."/>
            <person name="Tomita M."/>
            <person name="Numata K."/>
            <person name="Arakawa K."/>
        </authorList>
    </citation>
    <scope>NUCLEOTIDE SEQUENCE [LARGE SCALE GENOMIC DNA]</scope>
</reference>
<dbReference type="PANTHER" id="PTHR15271">
    <property type="entry name" value="CHROMATIN ASSEMBLY FACTOR 1 SUBUNIT B"/>
    <property type="match status" value="1"/>
</dbReference>
<dbReference type="InterPro" id="IPR015943">
    <property type="entry name" value="WD40/YVTN_repeat-like_dom_sf"/>
</dbReference>
<keyword evidence="10" id="KW-1185">Reference proteome</keyword>
<comment type="subcellular location">
    <subcellularLocation>
        <location evidence="1">Nucleus</location>
    </subcellularLocation>
</comment>
<dbReference type="GO" id="GO:0006281">
    <property type="term" value="P:DNA repair"/>
    <property type="evidence" value="ECO:0007669"/>
    <property type="project" value="UniProtKB-KW"/>
</dbReference>
<dbReference type="AlphaFoldDB" id="A0A4C1SAH0"/>
<evidence type="ECO:0000256" key="1">
    <source>
        <dbReference type="ARBA" id="ARBA00004123"/>
    </source>
</evidence>
<proteinExistence type="predicted"/>
<keyword evidence="6" id="KW-0234">DNA repair</keyword>
<comment type="caution">
    <text evidence="9">The sequence shown here is derived from an EMBL/GenBank/DDBJ whole genome shotgun (WGS) entry which is preliminary data.</text>
</comment>
<evidence type="ECO:0000313" key="10">
    <source>
        <dbReference type="Proteomes" id="UP000299102"/>
    </source>
</evidence>
<dbReference type="GO" id="GO:0006335">
    <property type="term" value="P:DNA replication-dependent chromatin assembly"/>
    <property type="evidence" value="ECO:0007669"/>
    <property type="project" value="InterPro"/>
</dbReference>
<dbReference type="SUPFAM" id="SSF50978">
    <property type="entry name" value="WD40 repeat-like"/>
    <property type="match status" value="1"/>
</dbReference>
<dbReference type="Gene3D" id="2.130.10.10">
    <property type="entry name" value="YVTN repeat-like/Quinoprotein amine dehydrogenase"/>
    <property type="match status" value="1"/>
</dbReference>
<dbReference type="STRING" id="151549.A0A4C1SAH0"/>
<dbReference type="EMBL" id="BGZK01006497">
    <property type="protein sequence ID" value="GBO99093.1"/>
    <property type="molecule type" value="Genomic_DNA"/>
</dbReference>